<evidence type="ECO:0000256" key="1">
    <source>
        <dbReference type="ARBA" id="ARBA00023015"/>
    </source>
</evidence>
<evidence type="ECO:0000313" key="6">
    <source>
        <dbReference type="EMBL" id="CQR53309.1"/>
    </source>
</evidence>
<dbReference type="GO" id="GO:0003700">
    <property type="term" value="F:DNA-binding transcription factor activity"/>
    <property type="evidence" value="ECO:0007669"/>
    <property type="project" value="TreeGrafter"/>
</dbReference>
<keyword evidence="1" id="KW-0805">Transcription regulation</keyword>
<dbReference type="SMART" id="SM00346">
    <property type="entry name" value="HTH_ICLR"/>
    <property type="match status" value="1"/>
</dbReference>
<organism evidence="6 7">
    <name type="scientific">Haloferax massiliensis</name>
    <dbReference type="NCBI Taxonomy" id="1476858"/>
    <lineage>
        <taxon>Archaea</taxon>
        <taxon>Methanobacteriati</taxon>
        <taxon>Methanobacteriota</taxon>
        <taxon>Stenosarchaea group</taxon>
        <taxon>Halobacteria</taxon>
        <taxon>Halobacteriales</taxon>
        <taxon>Haloferacaceae</taxon>
        <taxon>Haloferax</taxon>
    </lineage>
</organism>
<dbReference type="InterPro" id="IPR036388">
    <property type="entry name" value="WH-like_DNA-bd_sf"/>
</dbReference>
<gene>
    <name evidence="6" type="primary">kdgR_16</name>
    <name evidence="6" type="ORF">BN996_03570</name>
</gene>
<sequence>MDMDGRDAAGSIGATKTSFGIVEHIRDHDASGVSEIANDLGISKSTAHNHLKTLAGLGYVVRQGDEYALGLKFLDLGDHARTRHALYHASIGEMDDLVEAVGERGQVMVEENGRGVYIYQVKSEQGLQTDSHIGTTVDLHATSVGKSYLAFCDEKRRKEILDGELTRLTTKTIGDRDALEAELATIRERGYAFNDEERITGMRAVGAPILSDDETILGAISVSGPTTRMKGEWYHTEVPEMVTQAARVIGIRATYS</sequence>
<dbReference type="EMBL" id="CSTE01000005">
    <property type="protein sequence ID" value="CQR53309.1"/>
    <property type="molecule type" value="Genomic_DNA"/>
</dbReference>
<dbReference type="InterPro" id="IPR036390">
    <property type="entry name" value="WH_DNA-bd_sf"/>
</dbReference>
<dbReference type="CDD" id="cd00090">
    <property type="entry name" value="HTH_ARSR"/>
    <property type="match status" value="1"/>
</dbReference>
<dbReference type="InterPro" id="IPR005471">
    <property type="entry name" value="Tscrpt_reg_IclR_N"/>
</dbReference>
<dbReference type="PANTHER" id="PTHR30136">
    <property type="entry name" value="HELIX-TURN-HELIX TRANSCRIPTIONAL REGULATOR, ICLR FAMILY"/>
    <property type="match status" value="1"/>
</dbReference>
<dbReference type="InterPro" id="IPR014757">
    <property type="entry name" value="Tscrpt_reg_IclR_C"/>
</dbReference>
<keyword evidence="2" id="KW-0238">DNA-binding</keyword>
<dbReference type="PROSITE" id="PS51078">
    <property type="entry name" value="ICLR_ED"/>
    <property type="match status" value="1"/>
</dbReference>
<dbReference type="Gene3D" id="3.30.450.40">
    <property type="match status" value="1"/>
</dbReference>
<dbReference type="SUPFAM" id="SSF55781">
    <property type="entry name" value="GAF domain-like"/>
    <property type="match status" value="1"/>
</dbReference>
<reference evidence="7" key="1">
    <citation type="submission" date="2015-03" db="EMBL/GenBank/DDBJ databases">
        <authorList>
            <person name="Urmite Genomes"/>
        </authorList>
    </citation>
    <scope>NUCLEOTIDE SEQUENCE [LARGE SCALE GENOMIC DNA]</scope>
    <source>
        <strain evidence="7">Arc-Hr</strain>
    </source>
</reference>
<dbReference type="OrthoDB" id="14763at2157"/>
<name>A0A0D6JW27_9EURY</name>
<dbReference type="Gene3D" id="1.10.10.10">
    <property type="entry name" value="Winged helix-like DNA-binding domain superfamily/Winged helix DNA-binding domain"/>
    <property type="match status" value="1"/>
</dbReference>
<proteinExistence type="predicted"/>
<dbReference type="InterPro" id="IPR050707">
    <property type="entry name" value="HTH_MetabolicPath_Reg"/>
</dbReference>
<dbReference type="GO" id="GO:0045892">
    <property type="term" value="P:negative regulation of DNA-templated transcription"/>
    <property type="evidence" value="ECO:0007669"/>
    <property type="project" value="TreeGrafter"/>
</dbReference>
<dbReference type="SUPFAM" id="SSF46785">
    <property type="entry name" value="Winged helix' DNA-binding domain"/>
    <property type="match status" value="1"/>
</dbReference>
<dbReference type="PANTHER" id="PTHR30136:SF35">
    <property type="entry name" value="HTH-TYPE TRANSCRIPTIONAL REGULATOR RV1719"/>
    <property type="match status" value="1"/>
</dbReference>
<keyword evidence="7" id="KW-1185">Reference proteome</keyword>
<feature type="domain" description="IclR-ED" evidence="5">
    <location>
        <begin position="72"/>
        <end position="255"/>
    </location>
</feature>
<dbReference type="InterPro" id="IPR029016">
    <property type="entry name" value="GAF-like_dom_sf"/>
</dbReference>
<dbReference type="Proteomes" id="UP000198902">
    <property type="component" value="Unassembled WGS sequence"/>
</dbReference>
<dbReference type="AlphaFoldDB" id="A0A0D6JW27"/>
<protein>
    <submittedName>
        <fullName evidence="6">Pectin degradation repressor protein KdgR</fullName>
    </submittedName>
</protein>
<evidence type="ECO:0000259" key="4">
    <source>
        <dbReference type="PROSITE" id="PS51077"/>
    </source>
</evidence>
<accession>A0A0D6JW27</accession>
<dbReference type="Pfam" id="PF09339">
    <property type="entry name" value="HTH_IclR"/>
    <property type="match status" value="1"/>
</dbReference>
<dbReference type="RefSeq" id="WP_089781262.1">
    <property type="nucleotide sequence ID" value="NZ_CABLRR010000005.1"/>
</dbReference>
<dbReference type="InterPro" id="IPR011991">
    <property type="entry name" value="ArsR-like_HTH"/>
</dbReference>
<evidence type="ECO:0000256" key="3">
    <source>
        <dbReference type="ARBA" id="ARBA00023163"/>
    </source>
</evidence>
<evidence type="ECO:0000256" key="2">
    <source>
        <dbReference type="ARBA" id="ARBA00023125"/>
    </source>
</evidence>
<evidence type="ECO:0000259" key="5">
    <source>
        <dbReference type="PROSITE" id="PS51078"/>
    </source>
</evidence>
<dbReference type="Pfam" id="PF01614">
    <property type="entry name" value="IclR_C"/>
    <property type="match status" value="1"/>
</dbReference>
<evidence type="ECO:0000313" key="7">
    <source>
        <dbReference type="Proteomes" id="UP000198902"/>
    </source>
</evidence>
<dbReference type="GO" id="GO:0003677">
    <property type="term" value="F:DNA binding"/>
    <property type="evidence" value="ECO:0007669"/>
    <property type="project" value="UniProtKB-KW"/>
</dbReference>
<feature type="domain" description="HTH iclR-type" evidence="4">
    <location>
        <begin position="12"/>
        <end position="71"/>
    </location>
</feature>
<dbReference type="PROSITE" id="PS51077">
    <property type="entry name" value="HTH_ICLR"/>
    <property type="match status" value="1"/>
</dbReference>
<keyword evidence="3" id="KW-0804">Transcription</keyword>